<dbReference type="AlphaFoldDB" id="A0AA88LPW0"/>
<dbReference type="PANTHER" id="PTHR15319:SF1">
    <property type="entry name" value="TATA BOX-BINDING PROTEIN-ASSOCIATED FACTOR RNA POLYMERASE I SUBUNIT C"/>
    <property type="match status" value="1"/>
</dbReference>
<accession>A0AA88LPW0</accession>
<keyword evidence="3" id="KW-1185">Reference proteome</keyword>
<dbReference type="GO" id="GO:0001164">
    <property type="term" value="F:RNA polymerase I core promoter sequence-specific DNA binding"/>
    <property type="evidence" value="ECO:0007669"/>
    <property type="project" value="TreeGrafter"/>
</dbReference>
<comment type="caution">
    <text evidence="2">The sequence shown here is derived from an EMBL/GenBank/DDBJ whole genome shotgun (WGS) entry which is preliminary data.</text>
</comment>
<sequence length="539" mass="60225">MDYQFPRQLFPSFYNSGPPESVLKHCAGNWGCYNRVRPQGGSGPLSSTTFTSSHQVRGETWCHTEPVPVPLLSPKNAFLWHTPPDPLDFTKHIQNFFMDHCHDAFGSMGEILGENFNFKQGPKDKYRRDSVHMWTVKNFLDVLKYNICHQSYSSRSVDAYSSLLSDVVPSVPTELLGSLLYEELTEQRDRLLFCEAATGGALAFIPFSESGGSSEHGCLLYPGKKGLDHLNFHKVVLQHHQGGSSILDATSSQPFSVQLKGTVRQISTTSLSNDCCVAVRSDHLCGVWRLSERNEPRLLQVVKTREVATCITVSPHILGEVLVASESGAANLWTVGRGMQKVREEGSNLYFNANSAWRWCEFSAHPRVMVYADRTGAELTDIRMSPVSGHTLFRISNTSECKSGERLIMARYLGDTHPFHHLVTTQYSVYVMDERFPCLPMVKWDHMMQSPPMFCHIVPGSASNASVQGGTRNTKILLGSQNSQEITMLQYSGGRAEACFSQGPPQALLRPRDSLKHLPVQLPHRLETATNRLSHLLQV</sequence>
<gene>
    <name evidence="2" type="ORF">Q5P01_024390</name>
</gene>
<reference evidence="2" key="1">
    <citation type="submission" date="2023-07" db="EMBL/GenBank/DDBJ databases">
        <title>Chromosome-level Genome Assembly of Striped Snakehead (Channa striata).</title>
        <authorList>
            <person name="Liu H."/>
        </authorList>
    </citation>
    <scope>NUCLEOTIDE SEQUENCE</scope>
    <source>
        <strain evidence="2">Gz</strain>
        <tissue evidence="2">Muscle</tissue>
    </source>
</reference>
<dbReference type="InterPro" id="IPR049087">
    <property type="entry name" value="TAF1C_beta-prop"/>
</dbReference>
<dbReference type="InterPro" id="IPR038801">
    <property type="entry name" value="TAF1C"/>
</dbReference>
<evidence type="ECO:0000313" key="3">
    <source>
        <dbReference type="Proteomes" id="UP001187415"/>
    </source>
</evidence>
<feature type="domain" description="TAF1C beta-propeller" evidence="1">
    <location>
        <begin position="277"/>
        <end position="414"/>
    </location>
</feature>
<protein>
    <recommendedName>
        <fullName evidence="1">TAF1C beta-propeller domain-containing protein</fullName>
    </recommendedName>
</protein>
<name>A0AA88LPW0_CHASR</name>
<proteinExistence type="predicted"/>
<dbReference type="GO" id="GO:0001650">
    <property type="term" value="C:fibrillar center"/>
    <property type="evidence" value="ECO:0007669"/>
    <property type="project" value="TreeGrafter"/>
</dbReference>
<organism evidence="2 3">
    <name type="scientific">Channa striata</name>
    <name type="common">Snakehead murrel</name>
    <name type="synonym">Ophicephalus striatus</name>
    <dbReference type="NCBI Taxonomy" id="64152"/>
    <lineage>
        <taxon>Eukaryota</taxon>
        <taxon>Metazoa</taxon>
        <taxon>Chordata</taxon>
        <taxon>Craniata</taxon>
        <taxon>Vertebrata</taxon>
        <taxon>Euteleostomi</taxon>
        <taxon>Actinopterygii</taxon>
        <taxon>Neopterygii</taxon>
        <taxon>Teleostei</taxon>
        <taxon>Neoteleostei</taxon>
        <taxon>Acanthomorphata</taxon>
        <taxon>Anabantaria</taxon>
        <taxon>Anabantiformes</taxon>
        <taxon>Channoidei</taxon>
        <taxon>Channidae</taxon>
        <taxon>Channa</taxon>
    </lineage>
</organism>
<evidence type="ECO:0000259" key="1">
    <source>
        <dbReference type="Pfam" id="PF20641"/>
    </source>
</evidence>
<evidence type="ECO:0000313" key="2">
    <source>
        <dbReference type="EMBL" id="KAK2818829.1"/>
    </source>
</evidence>
<dbReference type="Proteomes" id="UP001187415">
    <property type="component" value="Unassembled WGS sequence"/>
</dbReference>
<dbReference type="EMBL" id="JAUPFM010000020">
    <property type="protein sequence ID" value="KAK2818829.1"/>
    <property type="molecule type" value="Genomic_DNA"/>
</dbReference>
<dbReference type="Pfam" id="PF20641">
    <property type="entry name" value="TAF1C_beta-prop"/>
    <property type="match status" value="1"/>
</dbReference>
<dbReference type="PANTHER" id="PTHR15319">
    <property type="entry name" value="TATA BOX-BINDING PROTEIN ASSOCIATED FACTOR RNA POLYMERASE I SUBUNIT C"/>
    <property type="match status" value="1"/>
</dbReference>